<dbReference type="Proteomes" id="UP000061457">
    <property type="component" value="Chromosome I"/>
</dbReference>
<dbReference type="Pfam" id="PF06938">
    <property type="entry name" value="DUF1285_N"/>
    <property type="match status" value="1"/>
</dbReference>
<evidence type="ECO:0000313" key="3">
    <source>
        <dbReference type="EMBL" id="ALO43599.1"/>
    </source>
</evidence>
<proteinExistence type="predicted"/>
<evidence type="ECO:0000313" key="4">
    <source>
        <dbReference type="Proteomes" id="UP000061457"/>
    </source>
</evidence>
<dbReference type="EMBL" id="CP013187">
    <property type="protein sequence ID" value="ALO43599.1"/>
    <property type="molecule type" value="Genomic_DNA"/>
</dbReference>
<dbReference type="KEGG" id="pphe:PP2015_3120"/>
<reference evidence="3 4" key="1">
    <citation type="submission" date="2015-11" db="EMBL/GenBank/DDBJ databases">
        <authorList>
            <person name="Zhang Y."/>
            <person name="Guo Z."/>
        </authorList>
    </citation>
    <scope>NUCLEOTIDE SEQUENCE [LARGE SCALE GENOMIC DNA]</scope>
    <source>
        <strain evidence="3 4">KCTC 12086</strain>
    </source>
</reference>
<dbReference type="STRING" id="161398.PP2015_3120"/>
<dbReference type="InterPro" id="IPR023361">
    <property type="entry name" value="DUF1285_beta_roll_sf"/>
</dbReference>
<feature type="domain" description="DUF1285" evidence="1">
    <location>
        <begin position="16"/>
        <end position="82"/>
    </location>
</feature>
<dbReference type="AlphaFoldDB" id="A0A0S2K6J9"/>
<feature type="domain" description="DUF1285" evidence="2">
    <location>
        <begin position="83"/>
        <end position="171"/>
    </location>
</feature>
<dbReference type="RefSeq" id="WP_058031251.1">
    <property type="nucleotide sequence ID" value="NZ_CP013187.1"/>
</dbReference>
<gene>
    <name evidence="3" type="ORF">PP2015_3120</name>
</gene>
<dbReference type="InterPro" id="IPR048342">
    <property type="entry name" value="DUF1285_C"/>
</dbReference>
<dbReference type="Gene3D" id="3.10.540.10">
    <property type="entry name" value="duf1285 like domain"/>
    <property type="match status" value="1"/>
</dbReference>
<dbReference type="PATRIC" id="fig|161398.10.peg.3177"/>
<sequence>MQSLNELQAALLTPHAPTEKWPQQTCSSGDIRIDKEGRWHYQDSEIKRQALCRLFASVLQCQDGVYTVTTPAEQCEVDVEDVPFVIVGWRVISSEQGNVIVCQDNLDREWPILGEFEIETRLYQGQEVPYLKLNYGLAARVNRAVYYQWAEIAEQDDKGLYLNSAGQAYYLT</sequence>
<evidence type="ECO:0000259" key="1">
    <source>
        <dbReference type="Pfam" id="PF06938"/>
    </source>
</evidence>
<dbReference type="Gene3D" id="2.30.270.10">
    <property type="entry name" value="duf1285 protein"/>
    <property type="match status" value="1"/>
</dbReference>
<evidence type="ECO:0000259" key="2">
    <source>
        <dbReference type="Pfam" id="PF21028"/>
    </source>
</evidence>
<keyword evidence="4" id="KW-1185">Reference proteome</keyword>
<dbReference type="OrthoDB" id="3078366at2"/>
<accession>A0A0S2K6J9</accession>
<dbReference type="InterPro" id="IPR048341">
    <property type="entry name" value="DUF1285_N"/>
</dbReference>
<organism evidence="3 4">
    <name type="scientific">Pseudoalteromonas phenolica</name>
    <dbReference type="NCBI Taxonomy" id="161398"/>
    <lineage>
        <taxon>Bacteria</taxon>
        <taxon>Pseudomonadati</taxon>
        <taxon>Pseudomonadota</taxon>
        <taxon>Gammaproteobacteria</taxon>
        <taxon>Alteromonadales</taxon>
        <taxon>Pseudoalteromonadaceae</taxon>
        <taxon>Pseudoalteromonas</taxon>
    </lineage>
</organism>
<dbReference type="Pfam" id="PF21028">
    <property type="entry name" value="DUF1285_C"/>
    <property type="match status" value="1"/>
</dbReference>
<protein>
    <recommendedName>
        <fullName evidence="5">DUF1285 domain-containing protein</fullName>
    </recommendedName>
</protein>
<evidence type="ECO:0008006" key="5">
    <source>
        <dbReference type="Google" id="ProtNLM"/>
    </source>
</evidence>
<name>A0A0S2K6J9_9GAMM</name>